<feature type="region of interest" description="Disordered" evidence="6">
    <location>
        <begin position="335"/>
        <end position="394"/>
    </location>
</feature>
<dbReference type="PROSITE" id="PS50011">
    <property type="entry name" value="PROTEIN_KINASE_DOM"/>
    <property type="match status" value="1"/>
</dbReference>
<dbReference type="Gene3D" id="1.10.510.10">
    <property type="entry name" value="Transferase(Phosphotransferase) domain 1"/>
    <property type="match status" value="1"/>
</dbReference>
<evidence type="ECO:0000313" key="8">
    <source>
        <dbReference type="EMBL" id="CAI9920938.1"/>
    </source>
</evidence>
<name>A0AA86TSP6_9EUKA</name>
<evidence type="ECO:0000256" key="4">
    <source>
        <dbReference type="ARBA" id="ARBA00022777"/>
    </source>
</evidence>
<evidence type="ECO:0000256" key="6">
    <source>
        <dbReference type="SAM" id="MobiDB-lite"/>
    </source>
</evidence>
<dbReference type="FunFam" id="1.10.510.10:FF:000624">
    <property type="entry name" value="Mitogen-activated protein kinase"/>
    <property type="match status" value="1"/>
</dbReference>
<dbReference type="InterPro" id="IPR000719">
    <property type="entry name" value="Prot_kinase_dom"/>
</dbReference>
<dbReference type="EMBL" id="CATOUU010000205">
    <property type="protein sequence ID" value="CAI9920938.1"/>
    <property type="molecule type" value="Genomic_DNA"/>
</dbReference>
<dbReference type="GO" id="GO:0004674">
    <property type="term" value="F:protein serine/threonine kinase activity"/>
    <property type="evidence" value="ECO:0007669"/>
    <property type="project" value="UniProtKB-KW"/>
</dbReference>
<dbReference type="Gene3D" id="3.30.200.20">
    <property type="entry name" value="Phosphorylase Kinase, domain 1"/>
    <property type="match status" value="1"/>
</dbReference>
<keyword evidence="3" id="KW-0547">Nucleotide-binding</keyword>
<dbReference type="SMART" id="SM00220">
    <property type="entry name" value="S_TKc"/>
    <property type="match status" value="1"/>
</dbReference>
<dbReference type="InterPro" id="IPR008271">
    <property type="entry name" value="Ser/Thr_kinase_AS"/>
</dbReference>
<dbReference type="PANTHER" id="PTHR24055">
    <property type="entry name" value="MITOGEN-ACTIVATED PROTEIN KINASE"/>
    <property type="match status" value="1"/>
</dbReference>
<accession>A0AA86TSP6</accession>
<dbReference type="AlphaFoldDB" id="A0AA86TSP6"/>
<keyword evidence="2" id="KW-0808">Transferase</keyword>
<feature type="compositionally biased region" description="Basic and acidic residues" evidence="6">
    <location>
        <begin position="342"/>
        <end position="360"/>
    </location>
</feature>
<keyword evidence="1" id="KW-0723">Serine/threonine-protein kinase</keyword>
<evidence type="ECO:0000259" key="7">
    <source>
        <dbReference type="PROSITE" id="PS50011"/>
    </source>
</evidence>
<protein>
    <submittedName>
        <fullName evidence="8">CMGC RCK</fullName>
    </submittedName>
</protein>
<dbReference type="GO" id="GO:0005524">
    <property type="term" value="F:ATP binding"/>
    <property type="evidence" value="ECO:0007669"/>
    <property type="project" value="UniProtKB-KW"/>
</dbReference>
<sequence length="417" mass="47715">MTDNQVAQRQNKFRFVAKKGSGAFADVIQAENTKTGQMVAIKRMKQTYKSIDQIVQLREIQALKVLSQNQNTVKLLEILFDKSTGRLALVFELMSHDMYQTIRHRKTPLPVNQVKWYMFQILNGLKASHQAGFFHRDMKPENVLVQKNSESWTGDIVKLSDFGSARQIGSEFPYTEYISTRWYRPPEVLLSDGIYGQEMDIFGLGCVMYELIELHPIFPGKDEFDQMCRIHNVLGTPSTELIKRLRRNAKNNPIKAEFQVVKGCGVQTMMTNAKPEVVDIIAKMLEYDPLRRISAQQCLAHSYFDDFLTVIEEVRKDKKIDETFVKDMEDAWKQARNIPVQKTERTQPKEDTEEAAEKPKPKPKPKTKPTVTKTVNANSAPQIVHPPPENKTNVVQLGFSTTGALPTLKKTYYKAGK</sequence>
<dbReference type="InterPro" id="IPR050117">
    <property type="entry name" value="MAPK"/>
</dbReference>
<dbReference type="EMBL" id="CAXDID020000335">
    <property type="protein sequence ID" value="CAL6078635.1"/>
    <property type="molecule type" value="Genomic_DNA"/>
</dbReference>
<feature type="domain" description="Protein kinase" evidence="7">
    <location>
        <begin position="13"/>
        <end position="304"/>
    </location>
</feature>
<reference evidence="9 10" key="2">
    <citation type="submission" date="2024-07" db="EMBL/GenBank/DDBJ databases">
        <authorList>
            <person name="Akdeniz Z."/>
        </authorList>
    </citation>
    <scope>NUCLEOTIDE SEQUENCE [LARGE SCALE GENOMIC DNA]</scope>
</reference>
<dbReference type="InterPro" id="IPR011009">
    <property type="entry name" value="Kinase-like_dom_sf"/>
</dbReference>
<dbReference type="PROSITE" id="PS00108">
    <property type="entry name" value="PROTEIN_KINASE_ST"/>
    <property type="match status" value="1"/>
</dbReference>
<proteinExistence type="predicted"/>
<organism evidence="8">
    <name type="scientific">Hexamita inflata</name>
    <dbReference type="NCBI Taxonomy" id="28002"/>
    <lineage>
        <taxon>Eukaryota</taxon>
        <taxon>Metamonada</taxon>
        <taxon>Diplomonadida</taxon>
        <taxon>Hexamitidae</taxon>
        <taxon>Hexamitinae</taxon>
        <taxon>Hexamita</taxon>
    </lineage>
</organism>
<dbReference type="SUPFAM" id="SSF56112">
    <property type="entry name" value="Protein kinase-like (PK-like)"/>
    <property type="match status" value="1"/>
</dbReference>
<evidence type="ECO:0000313" key="9">
    <source>
        <dbReference type="EMBL" id="CAL6078635.1"/>
    </source>
</evidence>
<evidence type="ECO:0000256" key="2">
    <source>
        <dbReference type="ARBA" id="ARBA00022679"/>
    </source>
</evidence>
<comment type="caution">
    <text evidence="8">The sequence shown here is derived from an EMBL/GenBank/DDBJ whole genome shotgun (WGS) entry which is preliminary data.</text>
</comment>
<keyword evidence="5" id="KW-0067">ATP-binding</keyword>
<evidence type="ECO:0000256" key="1">
    <source>
        <dbReference type="ARBA" id="ARBA00022527"/>
    </source>
</evidence>
<keyword evidence="4" id="KW-0418">Kinase</keyword>
<dbReference type="Proteomes" id="UP001642409">
    <property type="component" value="Unassembled WGS sequence"/>
</dbReference>
<evidence type="ECO:0000256" key="3">
    <source>
        <dbReference type="ARBA" id="ARBA00022741"/>
    </source>
</evidence>
<dbReference type="Pfam" id="PF00069">
    <property type="entry name" value="Pkinase"/>
    <property type="match status" value="1"/>
</dbReference>
<reference evidence="8" key="1">
    <citation type="submission" date="2023-06" db="EMBL/GenBank/DDBJ databases">
        <authorList>
            <person name="Kurt Z."/>
        </authorList>
    </citation>
    <scope>NUCLEOTIDE SEQUENCE</scope>
</reference>
<gene>
    <name evidence="9" type="ORF">HINF_LOCUS58999</name>
    <name evidence="8" type="ORF">HINF_LOCUS8583</name>
</gene>
<evidence type="ECO:0000313" key="10">
    <source>
        <dbReference type="Proteomes" id="UP001642409"/>
    </source>
</evidence>
<evidence type="ECO:0000256" key="5">
    <source>
        <dbReference type="ARBA" id="ARBA00022840"/>
    </source>
</evidence>
<keyword evidence="10" id="KW-1185">Reference proteome</keyword>